<keyword evidence="1" id="KW-1133">Transmembrane helix</keyword>
<organism evidence="2 3">
    <name type="scientific">Leptotrichia hongkongensis</name>
    <dbReference type="NCBI Taxonomy" id="554406"/>
    <lineage>
        <taxon>Bacteria</taxon>
        <taxon>Fusobacteriati</taxon>
        <taxon>Fusobacteriota</taxon>
        <taxon>Fusobacteriia</taxon>
        <taxon>Fusobacteriales</taxon>
        <taxon>Leptotrichiaceae</taxon>
        <taxon>Leptotrichia</taxon>
    </lineage>
</organism>
<protein>
    <recommendedName>
        <fullName evidence="4">ECF transporter S component</fullName>
    </recommendedName>
</protein>
<dbReference type="KEGG" id="lhg:JMUB5056_2031"/>
<evidence type="ECO:0000256" key="1">
    <source>
        <dbReference type="SAM" id="Phobius"/>
    </source>
</evidence>
<sequence>MKSLKEDFSLMSSLLIPVAVAINFTGFTIAKMLNVPLFLDSIGTVFISLLAGPWVGSVAAIITSIVTGGLAPENLAFIPVGILIAVVMGTLTRFKMKNYVVKIVVCTLILAIVSISSSTLITILMYGGITPNATGVLTSFFVKQGISLKVAATLSNFISEIGDKVITVVIAMLIVKSMSDRYLIKFKHGENYIHGTK</sequence>
<keyword evidence="1" id="KW-0472">Membrane</keyword>
<feature type="transmembrane region" description="Helical" evidence="1">
    <location>
        <begin position="74"/>
        <end position="91"/>
    </location>
</feature>
<dbReference type="Proteomes" id="UP000321561">
    <property type="component" value="Chromosome"/>
</dbReference>
<name>A0A510LDV7_9FUSO</name>
<dbReference type="EMBL" id="AP019846">
    <property type="protein sequence ID" value="BBM60425.1"/>
    <property type="molecule type" value="Genomic_DNA"/>
</dbReference>
<evidence type="ECO:0008006" key="4">
    <source>
        <dbReference type="Google" id="ProtNLM"/>
    </source>
</evidence>
<evidence type="ECO:0000313" key="3">
    <source>
        <dbReference type="Proteomes" id="UP000321561"/>
    </source>
</evidence>
<dbReference type="AlphaFoldDB" id="A0A510LDV7"/>
<reference evidence="2 3" key="1">
    <citation type="submission" date="2019-07" db="EMBL/GenBank/DDBJ databases">
        <title>Complete Genome Sequence of Leptotrichia hongkongensis Strain JMUB5056.</title>
        <authorList>
            <person name="Watanabe S."/>
            <person name="Cui L."/>
        </authorList>
    </citation>
    <scope>NUCLEOTIDE SEQUENCE [LARGE SCALE GENOMIC DNA]</scope>
    <source>
        <strain evidence="2 3">JMUB5056</strain>
    </source>
</reference>
<evidence type="ECO:0000313" key="2">
    <source>
        <dbReference type="EMBL" id="BBM60425.1"/>
    </source>
</evidence>
<dbReference type="RefSeq" id="WP_147006258.1">
    <property type="nucleotide sequence ID" value="NZ_AP019846.1"/>
</dbReference>
<feature type="transmembrane region" description="Helical" evidence="1">
    <location>
        <begin position="37"/>
        <end position="62"/>
    </location>
</feature>
<proteinExistence type="predicted"/>
<keyword evidence="1" id="KW-0812">Transmembrane</keyword>
<dbReference type="OrthoDB" id="9766854at2"/>
<feature type="transmembrane region" description="Helical" evidence="1">
    <location>
        <begin position="103"/>
        <end position="126"/>
    </location>
</feature>
<accession>A0A510LDV7</accession>
<feature type="transmembrane region" description="Helical" evidence="1">
    <location>
        <begin position="12"/>
        <end position="30"/>
    </location>
</feature>
<dbReference type="Gene3D" id="1.10.1760.20">
    <property type="match status" value="1"/>
</dbReference>
<gene>
    <name evidence="2" type="ORF">JMUB5056_2031</name>
</gene>